<dbReference type="Gene3D" id="3.40.50.300">
    <property type="entry name" value="P-loop containing nucleotide triphosphate hydrolases"/>
    <property type="match status" value="1"/>
</dbReference>
<dbReference type="OrthoDB" id="433942at2"/>
<dbReference type="InterPro" id="IPR011990">
    <property type="entry name" value="TPR-like_helical_dom_sf"/>
</dbReference>
<evidence type="ECO:0000256" key="1">
    <source>
        <dbReference type="ARBA" id="ARBA00022574"/>
    </source>
</evidence>
<dbReference type="STRING" id="1458985.BJP34_34290"/>
<organism evidence="5 6">
    <name type="scientific">Moorena producens PAL-8-15-08-1</name>
    <dbReference type="NCBI Taxonomy" id="1458985"/>
    <lineage>
        <taxon>Bacteria</taxon>
        <taxon>Bacillati</taxon>
        <taxon>Cyanobacteriota</taxon>
        <taxon>Cyanophyceae</taxon>
        <taxon>Coleofasciculales</taxon>
        <taxon>Coleofasciculaceae</taxon>
        <taxon>Moorena</taxon>
    </lineage>
</organism>
<dbReference type="PANTHER" id="PTHR19879">
    <property type="entry name" value="TRANSCRIPTION INITIATION FACTOR TFIID"/>
    <property type="match status" value="1"/>
</dbReference>
<proteinExistence type="predicted"/>
<feature type="repeat" description="WD" evidence="3">
    <location>
        <begin position="1212"/>
        <end position="1245"/>
    </location>
</feature>
<reference evidence="6" key="1">
    <citation type="submission" date="2016-10" db="EMBL/GenBank/DDBJ databases">
        <title>Comparative genomics uncovers the prolific and rare metabolic potential of the cyanobacterial genus Moorea.</title>
        <authorList>
            <person name="Leao T."/>
            <person name="Castelao G."/>
            <person name="Korobeynikov A."/>
            <person name="Monroe E.A."/>
            <person name="Podell S."/>
            <person name="Glukhov E."/>
            <person name="Allen E."/>
            <person name="Gerwick W.H."/>
            <person name="Gerwick L."/>
        </authorList>
    </citation>
    <scope>NUCLEOTIDE SEQUENCE [LARGE SCALE GENOMIC DNA]</scope>
    <source>
        <strain evidence="6">PAL-8-15-08-1</strain>
    </source>
</reference>
<dbReference type="EMBL" id="CP017599">
    <property type="protein sequence ID" value="AOX03830.1"/>
    <property type="molecule type" value="Genomic_DNA"/>
</dbReference>
<dbReference type="PROSITE" id="PS50294">
    <property type="entry name" value="WD_REPEATS_REGION"/>
    <property type="match status" value="7"/>
</dbReference>
<dbReference type="SUPFAM" id="SSF48452">
    <property type="entry name" value="TPR-like"/>
    <property type="match status" value="1"/>
</dbReference>
<evidence type="ECO:0000313" key="6">
    <source>
        <dbReference type="Proteomes" id="UP000177870"/>
    </source>
</evidence>
<dbReference type="PRINTS" id="PR00320">
    <property type="entry name" value="GPROTEINBRPT"/>
</dbReference>
<protein>
    <recommendedName>
        <fullName evidence="4">Novel STAND NTPase 1 domain-containing protein</fullName>
    </recommendedName>
</protein>
<feature type="repeat" description="WD" evidence="3">
    <location>
        <begin position="1048"/>
        <end position="1089"/>
    </location>
</feature>
<feature type="repeat" description="WD" evidence="3">
    <location>
        <begin position="1130"/>
        <end position="1171"/>
    </location>
</feature>
<dbReference type="PANTHER" id="PTHR19879:SF9">
    <property type="entry name" value="TRANSCRIPTION INITIATION FACTOR TFIID SUBUNIT 5"/>
    <property type="match status" value="1"/>
</dbReference>
<keyword evidence="2" id="KW-0677">Repeat</keyword>
<dbReference type="InterPro" id="IPR020472">
    <property type="entry name" value="WD40_PAC1"/>
</dbReference>
<evidence type="ECO:0000256" key="3">
    <source>
        <dbReference type="PROSITE-ProRule" id="PRU00221"/>
    </source>
</evidence>
<dbReference type="InterPro" id="IPR049052">
    <property type="entry name" value="nSTAND1"/>
</dbReference>
<keyword evidence="1 3" id="KW-0853">WD repeat</keyword>
<name>A0A1D8U1R3_9CYAN</name>
<feature type="repeat" description="WD" evidence="3">
    <location>
        <begin position="966"/>
        <end position="1007"/>
    </location>
</feature>
<dbReference type="InterPro" id="IPR015943">
    <property type="entry name" value="WD40/YVTN_repeat-like_dom_sf"/>
</dbReference>
<evidence type="ECO:0000256" key="2">
    <source>
        <dbReference type="ARBA" id="ARBA00022737"/>
    </source>
</evidence>
<dbReference type="InterPro" id="IPR027417">
    <property type="entry name" value="P-loop_NTPase"/>
</dbReference>
<dbReference type="SUPFAM" id="SSF52540">
    <property type="entry name" value="P-loop containing nucleoside triphosphate hydrolases"/>
    <property type="match status" value="1"/>
</dbReference>
<dbReference type="Pfam" id="PF00400">
    <property type="entry name" value="WD40"/>
    <property type="match status" value="7"/>
</dbReference>
<dbReference type="InterPro" id="IPR036322">
    <property type="entry name" value="WD40_repeat_dom_sf"/>
</dbReference>
<sequence length="1317" mass="150434">MTNRQPEDHHQHADHQQLLKQLAWAMEMGASETEFSLIFAHCNYTQWRDQLMEQLVEVCSVEILPIGLTPKVTQLYRTIYSKIQSQLGQQPPQGIMVYGFEEVRDLEQLLRLANRVREEFRKQFHVPVLFWVDDRVYSQFLRSARDLASWGTGSTLDFQISTAKVIKFIKQVTDLGFAQVLAAGAAGGLHHGQNISNQQLADLRQAWQDLQHRQVPLETDLEASVEFILGRGIPDDLNQSQEHYQRSIELWKGILEAYPSHRSAVRNHFIRYGCVLFHMGQLYHSYADQDRNQGKQHCLRAKDYFLRSHQAFERAKRPDLVAKFINPLGEILQRLRRWDELEQLGKKALSLHQEYPNPVWLAHDYGFLAAEVAISRFQWDQVKNLATKALDILTDAKNSVQLPGDLTREQLDWAWELHQGWYLLSLGRAYKHLGQPHYGIWHLDQAKYQTNPNFNPDLYIQILKELRQLYLNQRDYQKAFCVKAYQQSIEYQFRFRAFVGASRLSLNQRIRDTQATPEEKQRIVADQIAASGREKAINDLVERIGRKDHKLTVICGSSGVGKSFLLQSGLIPRLHQEIIAARDVEPVLLTVYNRWQHRLAKKIIGKEQGGEGEEILGKIFHQLRHNSDTNRLTILIFDQFEEFCVEYPQPQQRRVFYQFLKDCLSLESVKGILALREDYIYYLLECNNRLISLDVVNNDILSKDVLYYLGNFDKSQAKAVIERLTDQAKFSLEPELIEQLVADLAADSGEVRPIELQVVGAQLETEGIVTLEQYQQGGDKGKLVERYLEAVVTDCGPKHRETTWKLLSILTDDKQLRPIKTETELASVLNLPPEELTLILEILVGSGLVFQIPLGTEEFYQLVHDYLVDPIRKRYDNDRESKLAKFEEEKRILEPRKQEGAKLERAGATPLKEFKDSPFDALLAAMETGKELRAMVTKNTPLKDYPTASPMLALQRILDHIQEPKLGKHQGRVKQVEFSWDGQLLASAEVDGIVNLWDLKTMQVQELNGYQGKVRQVEFSRDGQHLASVGEEGIVRLWDLKTMQVQELNGYQGKVRQVALSWDGQLLASAGVDGIVRLWDLNTGQVQKLKGHQGWVWQVALSWDGQLLASAGVDGIVRLWDLKTSQVQELKGHQGDVWQVALSWDGQLLASAGVDEMVRLWKLNTAQVQQLKGHQGRVYQLALSRNGQLLASAGDYGMVRLWDINTGQVQQLKGHQSLVEQVEFSPDGQLLASAGGDRTVRLWDLAGRQIAQFEGTGLVFNPDGTQLATIDGDTIKLWRVDTLDGLLARGCAYLRSDLRYSSVTSELKAFCDGLLQE</sequence>
<accession>A0A1D8U1R3</accession>
<dbReference type="Gene3D" id="2.130.10.10">
    <property type="entry name" value="YVTN repeat-like/Quinoprotein amine dehydrogenase"/>
    <property type="match status" value="2"/>
</dbReference>
<dbReference type="InterPro" id="IPR001680">
    <property type="entry name" value="WD40_rpt"/>
</dbReference>
<dbReference type="SMART" id="SM00320">
    <property type="entry name" value="WD40"/>
    <property type="match status" value="8"/>
</dbReference>
<gene>
    <name evidence="5" type="ORF">BJP34_34290</name>
</gene>
<dbReference type="PROSITE" id="PS50082">
    <property type="entry name" value="WD_REPEATS_2"/>
    <property type="match status" value="7"/>
</dbReference>
<feature type="repeat" description="WD" evidence="3">
    <location>
        <begin position="1007"/>
        <end position="1048"/>
    </location>
</feature>
<feature type="domain" description="Novel STAND NTPase 1" evidence="4">
    <location>
        <begin position="532"/>
        <end position="868"/>
    </location>
</feature>
<evidence type="ECO:0000313" key="5">
    <source>
        <dbReference type="EMBL" id="AOX03830.1"/>
    </source>
</evidence>
<dbReference type="Proteomes" id="UP000177870">
    <property type="component" value="Chromosome"/>
</dbReference>
<dbReference type="RefSeq" id="WP_070396196.1">
    <property type="nucleotide sequence ID" value="NZ_CP017599.1"/>
</dbReference>
<evidence type="ECO:0000259" key="4">
    <source>
        <dbReference type="Pfam" id="PF20703"/>
    </source>
</evidence>
<feature type="repeat" description="WD" evidence="3">
    <location>
        <begin position="1171"/>
        <end position="1212"/>
    </location>
</feature>
<dbReference type="Pfam" id="PF20703">
    <property type="entry name" value="nSTAND1"/>
    <property type="match status" value="1"/>
</dbReference>
<dbReference type="InterPro" id="IPR019775">
    <property type="entry name" value="WD40_repeat_CS"/>
</dbReference>
<dbReference type="KEGG" id="mpro:BJP34_34290"/>
<dbReference type="CDD" id="cd00200">
    <property type="entry name" value="WD40"/>
    <property type="match status" value="1"/>
</dbReference>
<dbReference type="Gene3D" id="1.25.40.10">
    <property type="entry name" value="Tetratricopeptide repeat domain"/>
    <property type="match status" value="1"/>
</dbReference>
<feature type="repeat" description="WD" evidence="3">
    <location>
        <begin position="1089"/>
        <end position="1130"/>
    </location>
</feature>
<dbReference type="PROSITE" id="PS00678">
    <property type="entry name" value="WD_REPEATS_1"/>
    <property type="match status" value="4"/>
</dbReference>
<dbReference type="SUPFAM" id="SSF50978">
    <property type="entry name" value="WD40 repeat-like"/>
    <property type="match status" value="1"/>
</dbReference>